<accession>A0A2T2NSB7</accession>
<evidence type="ECO:0000256" key="1">
    <source>
        <dbReference type="SAM" id="MobiDB-lite"/>
    </source>
</evidence>
<proteinExistence type="predicted"/>
<feature type="compositionally biased region" description="Basic residues" evidence="1">
    <location>
        <begin position="24"/>
        <end position="37"/>
    </location>
</feature>
<keyword evidence="3" id="KW-1185">Reference proteome</keyword>
<reference evidence="2 3" key="1">
    <citation type="journal article" date="2018" name="Front. Microbiol.">
        <title>Genome-Wide Analysis of Corynespora cassiicola Leaf Fall Disease Putative Effectors.</title>
        <authorList>
            <person name="Lopez D."/>
            <person name="Ribeiro S."/>
            <person name="Label P."/>
            <person name="Fumanal B."/>
            <person name="Venisse J.S."/>
            <person name="Kohler A."/>
            <person name="de Oliveira R.R."/>
            <person name="Labutti K."/>
            <person name="Lipzen A."/>
            <person name="Lail K."/>
            <person name="Bauer D."/>
            <person name="Ohm R.A."/>
            <person name="Barry K.W."/>
            <person name="Spatafora J."/>
            <person name="Grigoriev I.V."/>
            <person name="Martin F.M."/>
            <person name="Pujade-Renaud V."/>
        </authorList>
    </citation>
    <scope>NUCLEOTIDE SEQUENCE [LARGE SCALE GENOMIC DNA]</scope>
    <source>
        <strain evidence="2 3">Philippines</strain>
    </source>
</reference>
<organism evidence="2 3">
    <name type="scientific">Corynespora cassiicola Philippines</name>
    <dbReference type="NCBI Taxonomy" id="1448308"/>
    <lineage>
        <taxon>Eukaryota</taxon>
        <taxon>Fungi</taxon>
        <taxon>Dikarya</taxon>
        <taxon>Ascomycota</taxon>
        <taxon>Pezizomycotina</taxon>
        <taxon>Dothideomycetes</taxon>
        <taxon>Pleosporomycetidae</taxon>
        <taxon>Pleosporales</taxon>
        <taxon>Corynesporascaceae</taxon>
        <taxon>Corynespora</taxon>
    </lineage>
</organism>
<protein>
    <submittedName>
        <fullName evidence="2">Uncharacterized protein</fullName>
    </submittedName>
</protein>
<evidence type="ECO:0000313" key="2">
    <source>
        <dbReference type="EMBL" id="PSN68331.1"/>
    </source>
</evidence>
<name>A0A2T2NSB7_CORCC</name>
<evidence type="ECO:0000313" key="3">
    <source>
        <dbReference type="Proteomes" id="UP000240883"/>
    </source>
</evidence>
<sequence length="373" mass="40953">MQLPIGPQRVCARAHTHTPTYTRAHARRLSVTRRKRPSGASSDLHNSTRSFPFSGPLSDEFITFQKHSSRRLGLGPWPWWAHLSFVPRCARVSSSTWQFAKPSMQKWEKGMKGQPVGRLAGCALTVPEGMQHCCWHCAVCGRSTLCSPVPSPSRRHITDGFPCTQRLLCRVAFPLGPLLIISCCTLFRLAADSNCSDGRPGHVHTDGNSLPSPPFSLPSFHFLCLARDFVPLGTAGLPAGSLPWPRLLARPVSNGWVASCMDWGCAYAGTNTSSLWGPRPCRPCARRVGIVASHAPLFFSLSRVCVALPSRCWKLPCYSVGGGRTRGSQHWWIRGSGNSWLGRCALERTTCFLHVPFLCAPHHAHYLIASAIG</sequence>
<feature type="region of interest" description="Disordered" evidence="1">
    <location>
        <begin position="1"/>
        <end position="47"/>
    </location>
</feature>
<dbReference type="EMBL" id="KZ678134">
    <property type="protein sequence ID" value="PSN68331.1"/>
    <property type="molecule type" value="Genomic_DNA"/>
</dbReference>
<dbReference type="AlphaFoldDB" id="A0A2T2NSB7"/>
<gene>
    <name evidence="2" type="ORF">BS50DRAFT_361143</name>
</gene>
<dbReference type="Proteomes" id="UP000240883">
    <property type="component" value="Unassembled WGS sequence"/>
</dbReference>